<dbReference type="GeneID" id="18812573"/>
<dbReference type="Proteomes" id="UP000008064">
    <property type="component" value="Unassembled WGS sequence"/>
</dbReference>
<gene>
    <name evidence="1" type="ORF">SERLADRAFT_405822</name>
</gene>
<dbReference type="AlphaFoldDB" id="F8NLB5"/>
<protein>
    <submittedName>
        <fullName evidence="1">Uncharacterized protein</fullName>
    </submittedName>
</protein>
<dbReference type="HOGENOM" id="CLU_439509_0_0_1"/>
<reference evidence="1" key="1">
    <citation type="submission" date="2011-04" db="EMBL/GenBank/DDBJ databases">
        <title>Evolution of plant cell wall degrading machinery underlies the functional diversity of forest fungi.</title>
        <authorList>
            <consortium name="US DOE Joint Genome Institute (JGI-PGF)"/>
            <person name="Eastwood D.C."/>
            <person name="Floudas D."/>
            <person name="Binder M."/>
            <person name="Majcherczyk A."/>
            <person name="Schneider P."/>
            <person name="Aerts A."/>
            <person name="Asiegbu F.O."/>
            <person name="Baker S.E."/>
            <person name="Barry K."/>
            <person name="Bendiksby M."/>
            <person name="Blumentritt M."/>
            <person name="Coutinho P.M."/>
            <person name="Cullen D."/>
            <person name="Cullen D."/>
            <person name="Gathman A."/>
            <person name="Goodell B."/>
            <person name="Henrissat B."/>
            <person name="Ihrmark K."/>
            <person name="Kauserud H."/>
            <person name="Kohler A."/>
            <person name="LaButti K."/>
            <person name="Lapidus A."/>
            <person name="Lavin J.L."/>
            <person name="Lee Y.-H."/>
            <person name="Lindquist E."/>
            <person name="Lilly W."/>
            <person name="Lucas S."/>
            <person name="Morin E."/>
            <person name="Murat C."/>
            <person name="Oguiza J.A."/>
            <person name="Park J."/>
            <person name="Pisabarro A.G."/>
            <person name="Riley R."/>
            <person name="Rosling A."/>
            <person name="Salamov A."/>
            <person name="Schmidt O."/>
            <person name="Schmutz J."/>
            <person name="Skrede I."/>
            <person name="Stenlid J."/>
            <person name="Wiebenga A."/>
            <person name="Xie X."/>
            <person name="Kues U."/>
            <person name="Hibbett D.S."/>
            <person name="Hoffmeister D."/>
            <person name="Hogberg N."/>
            <person name="Martin F."/>
            <person name="Grigoriev I.V."/>
            <person name="Watkinson S.C."/>
        </authorList>
    </citation>
    <scope>NUCLEOTIDE SEQUENCE</scope>
    <source>
        <strain evidence="1">S7.9</strain>
    </source>
</reference>
<name>F8NLB5_SERL9</name>
<dbReference type="EMBL" id="GL945430">
    <property type="protein sequence ID" value="EGO28163.1"/>
    <property type="molecule type" value="Genomic_DNA"/>
</dbReference>
<dbReference type="RefSeq" id="XP_007314362.1">
    <property type="nucleotide sequence ID" value="XM_007314300.1"/>
</dbReference>
<accession>F8NLB5</accession>
<dbReference type="KEGG" id="sla:SERLADRAFT_405822"/>
<dbReference type="OrthoDB" id="2506088at2759"/>
<organism>
    <name type="scientific">Serpula lacrymans var. lacrymans (strain S7.9)</name>
    <name type="common">Dry rot fungus</name>
    <dbReference type="NCBI Taxonomy" id="578457"/>
    <lineage>
        <taxon>Eukaryota</taxon>
        <taxon>Fungi</taxon>
        <taxon>Dikarya</taxon>
        <taxon>Basidiomycota</taxon>
        <taxon>Agaricomycotina</taxon>
        <taxon>Agaricomycetes</taxon>
        <taxon>Agaricomycetidae</taxon>
        <taxon>Boletales</taxon>
        <taxon>Coniophorineae</taxon>
        <taxon>Serpulaceae</taxon>
        <taxon>Serpula</taxon>
    </lineage>
</organism>
<dbReference type="PANTHER" id="PTHR31912:SF34">
    <property type="entry name" value="NOTOCHORD-RELATED PROTEIN"/>
    <property type="match status" value="1"/>
</dbReference>
<sequence length="622" mass="69179">MFNGCKPFLAPQSLLATLGYKIVDATVAIELVEAKVEPPPQLSNGPQDQPLLLQDLWESDSGLRTFKLLPDVDIYHKICKSLSKGNSHFLCRLHHATEKLRIEGDGDIFGIECPGNPTKKKTTNFGNVFYQNSVTRAIANNNGTYFIPKKIFQSRDQLGIVETLAIGHSVVPSEAGFIVDPECIIAPTLTFVQTFKEIQANPQESTGFTELSAQFGTQMPDPLCTKSAGHLVLTWNKHHVVYLSNTSMPREMLEKKFSVQFFSSSPHAALMELMKGVTDSIHEAADSGVITWDCKYEQEVMLLPYVLFVAGDNPMHTEECSHSGLKSNFLCRMCKVGGTQAQKKTNKGYQSIFKCGPPQTPEETQEQIHRQVDSFLESGGTDKVKTVATNSGIRDSTSTSIVQHLVALGKQLRKGEPGKPALPETEVRQQLRQGLETLLQVSTLDHHINPLLGMLAVDIHQDTPTEILHTVLLGVAKYFWGQTVWLLEKSHLLTKFQTRLESINKDGLNMIQLGAEYICQFKGSLIGKHFKSLARVMLYIIYDLVLQDVLDAWSIIGDLVAQLSQTIEDFLNVTAKSIRKLLVGIAVNFLLHKTPSSTLLRVVQYMITLLTTQSNVICWDSI</sequence>
<evidence type="ECO:0000313" key="1">
    <source>
        <dbReference type="EMBL" id="EGO28163.1"/>
    </source>
</evidence>
<dbReference type="PANTHER" id="PTHR31912">
    <property type="entry name" value="IP13529P"/>
    <property type="match status" value="1"/>
</dbReference>
<proteinExistence type="predicted"/>